<proteinExistence type="predicted"/>
<protein>
    <submittedName>
        <fullName evidence="1">Uncharacterized protein</fullName>
    </submittedName>
</protein>
<dbReference type="AlphaFoldDB" id="A0AAV7I9B7"/>
<sequence length="141" mass="15487">MMILEGDAACVGMDQCVNGCCLTRTALTIIVSSPQGTATGHCLDHPAGPYHQSQTVLVEINEESRKSLRKGGKNLVRKRLECDASDSFRRQFVFLYLLYVDVMVLTEKLGSYKLLVYEFGAKDAFGGLFEGFIGLAGFCSF</sequence>
<dbReference type="Proteomes" id="UP000826195">
    <property type="component" value="Unassembled WGS sequence"/>
</dbReference>
<name>A0AAV7I9B7_COTGL</name>
<evidence type="ECO:0000313" key="1">
    <source>
        <dbReference type="EMBL" id="KAH0547313.1"/>
    </source>
</evidence>
<gene>
    <name evidence="1" type="ORF">KQX54_018640</name>
</gene>
<accession>A0AAV7I9B7</accession>
<keyword evidence="2" id="KW-1185">Reference proteome</keyword>
<reference evidence="1 2" key="1">
    <citation type="journal article" date="2021" name="J. Hered.">
        <title>A chromosome-level genome assembly of the parasitoid wasp, Cotesia glomerata (Hymenoptera: Braconidae).</title>
        <authorList>
            <person name="Pinto B.J."/>
            <person name="Weis J.J."/>
            <person name="Gamble T."/>
            <person name="Ode P.J."/>
            <person name="Paul R."/>
            <person name="Zaspel J.M."/>
        </authorList>
    </citation>
    <scope>NUCLEOTIDE SEQUENCE [LARGE SCALE GENOMIC DNA]</scope>
    <source>
        <strain evidence="1">CgM1</strain>
    </source>
</reference>
<dbReference type="EMBL" id="JAHXZJ010002237">
    <property type="protein sequence ID" value="KAH0547313.1"/>
    <property type="molecule type" value="Genomic_DNA"/>
</dbReference>
<comment type="caution">
    <text evidence="1">The sequence shown here is derived from an EMBL/GenBank/DDBJ whole genome shotgun (WGS) entry which is preliminary data.</text>
</comment>
<organism evidence="1 2">
    <name type="scientific">Cotesia glomerata</name>
    <name type="common">Lepidopteran parasitic wasp</name>
    <name type="synonym">Apanteles glomeratus</name>
    <dbReference type="NCBI Taxonomy" id="32391"/>
    <lineage>
        <taxon>Eukaryota</taxon>
        <taxon>Metazoa</taxon>
        <taxon>Ecdysozoa</taxon>
        <taxon>Arthropoda</taxon>
        <taxon>Hexapoda</taxon>
        <taxon>Insecta</taxon>
        <taxon>Pterygota</taxon>
        <taxon>Neoptera</taxon>
        <taxon>Endopterygota</taxon>
        <taxon>Hymenoptera</taxon>
        <taxon>Apocrita</taxon>
        <taxon>Ichneumonoidea</taxon>
        <taxon>Braconidae</taxon>
        <taxon>Microgastrinae</taxon>
        <taxon>Cotesia</taxon>
    </lineage>
</organism>
<evidence type="ECO:0000313" key="2">
    <source>
        <dbReference type="Proteomes" id="UP000826195"/>
    </source>
</evidence>